<keyword evidence="1" id="KW-0472">Membrane</keyword>
<protein>
    <recommendedName>
        <fullName evidence="4">Lipoprotein</fullName>
    </recommendedName>
</protein>
<dbReference type="Proteomes" id="UP000011173">
    <property type="component" value="Chromosome"/>
</dbReference>
<dbReference type="EMBL" id="CP001397">
    <property type="protein sequence ID" value="AGC76483.1"/>
    <property type="molecule type" value="Genomic_DNA"/>
</dbReference>
<evidence type="ECO:0000313" key="3">
    <source>
        <dbReference type="Proteomes" id="UP000011173"/>
    </source>
</evidence>
<dbReference type="KEGG" id="ndo:DDD_1357"/>
<dbReference type="PROSITE" id="PS51257">
    <property type="entry name" value="PROKAR_LIPOPROTEIN"/>
    <property type="match status" value="1"/>
</dbReference>
<keyword evidence="1" id="KW-0812">Transmembrane</keyword>
<evidence type="ECO:0008006" key="4">
    <source>
        <dbReference type="Google" id="ProtNLM"/>
    </source>
</evidence>
<gene>
    <name evidence="2" type="ordered locus">DDD_1357</name>
</gene>
<evidence type="ECO:0000313" key="2">
    <source>
        <dbReference type="EMBL" id="AGC76483.1"/>
    </source>
</evidence>
<evidence type="ECO:0000256" key="1">
    <source>
        <dbReference type="SAM" id="Phobius"/>
    </source>
</evidence>
<accession>L7WC58</accession>
<feature type="transmembrane region" description="Helical" evidence="1">
    <location>
        <begin position="7"/>
        <end position="26"/>
    </location>
</feature>
<name>L7WC58_NONDD</name>
<organism evidence="2 3">
    <name type="scientific">Nonlabens dokdonensis (strain DSM 17205 / KCTC 12402 / DSW-6)</name>
    <name type="common">Donghaeana dokdonensis</name>
    <dbReference type="NCBI Taxonomy" id="592029"/>
    <lineage>
        <taxon>Bacteria</taxon>
        <taxon>Pseudomonadati</taxon>
        <taxon>Bacteroidota</taxon>
        <taxon>Flavobacteriia</taxon>
        <taxon>Flavobacteriales</taxon>
        <taxon>Flavobacteriaceae</taxon>
        <taxon>Nonlabens</taxon>
    </lineage>
</organism>
<sequence>MYTFERFVIEIIIINVLLVSCCSALVPHQVRHELLFDSAFAKAKLKRKRDH</sequence>
<dbReference type="HOGENOM" id="CLU_3101481_0_0_10"/>
<proteinExistence type="predicted"/>
<dbReference type="PATRIC" id="fig|592029.3.peg.1345"/>
<reference evidence="2 3" key="1">
    <citation type="journal article" date="2013" name="Genome Biol. Evol.">
        <title>Genomic makeup of the marine flavobacterium Nonlabens (Donghaeana) dokdonensis DSW-6 and identification of a novel class of rhodopsins.</title>
        <authorList>
            <person name="Kwon S.K."/>
            <person name="Kim B.K."/>
            <person name="Song J.Y."/>
            <person name="Kwak M.J."/>
            <person name="Lee C.H."/>
            <person name="Yoon J.H."/>
            <person name="Oh T.K."/>
            <person name="Kim J.F."/>
        </authorList>
    </citation>
    <scope>NUCLEOTIDE SEQUENCE [LARGE SCALE GENOMIC DNA]</scope>
    <source>
        <strain evidence="3">DSM 17205 / KCTC 12402 / DSW-6</strain>
    </source>
</reference>
<keyword evidence="1" id="KW-1133">Transmembrane helix</keyword>
<dbReference type="AlphaFoldDB" id="L7WC58"/>